<dbReference type="Proteomes" id="UP000018733">
    <property type="component" value="Unassembled WGS sequence"/>
</dbReference>
<dbReference type="STRING" id="1424334.W822_07730"/>
<dbReference type="PANTHER" id="PTHR36849:SF1">
    <property type="entry name" value="CYTOPLASMIC PROTEIN"/>
    <property type="match status" value="1"/>
</dbReference>
<dbReference type="RefSeq" id="WP_024004524.1">
    <property type="nucleotide sequence ID" value="NZ_KI650979.1"/>
</dbReference>
<dbReference type="eggNOG" id="COG3189">
    <property type="taxonomic scope" value="Bacteria"/>
</dbReference>
<proteinExistence type="predicted"/>
<sequence length="129" mass="15113">MKKNPVQTKRVYDEPAASDGYRVLVDRLWPRGVKKTDLKYDLWLKDITPSSSLRKWVHEDKTRWAEFTKRYCAELDTEPDAVDLLLDKARHGCVTLLYATKDESHNHANVLRDYLISHLNDSDHSDSER</sequence>
<dbReference type="AlphaFoldDB" id="V8QTQ5"/>
<dbReference type="OrthoDB" id="9790745at2"/>
<name>V8QTQ5_9BURK</name>
<keyword evidence="2" id="KW-1185">Reference proteome</keyword>
<reference evidence="1 2" key="1">
    <citation type="journal article" date="2014" name="Genome Announc.">
        <title>Draft Genome Sequence of Advenella kashmirensis Strain W13003, a Polycyclic Aromatic Hydrocarbon-Degrading Bacterium.</title>
        <authorList>
            <person name="Wang X."/>
            <person name="Jin D."/>
            <person name="Zhou L."/>
            <person name="Wu L."/>
            <person name="An W."/>
            <person name="Zhao L."/>
        </authorList>
    </citation>
    <scope>NUCLEOTIDE SEQUENCE [LARGE SCALE GENOMIC DNA]</scope>
    <source>
        <strain evidence="1 2">W13003</strain>
    </source>
</reference>
<dbReference type="Pfam" id="PF22752">
    <property type="entry name" value="DUF488-N3i"/>
    <property type="match status" value="1"/>
</dbReference>
<organism evidence="1 2">
    <name type="scientific">Advenella kashmirensis W13003</name>
    <dbReference type="NCBI Taxonomy" id="1424334"/>
    <lineage>
        <taxon>Bacteria</taxon>
        <taxon>Pseudomonadati</taxon>
        <taxon>Pseudomonadota</taxon>
        <taxon>Betaproteobacteria</taxon>
        <taxon>Burkholderiales</taxon>
        <taxon>Alcaligenaceae</taxon>
    </lineage>
</organism>
<gene>
    <name evidence="1" type="ORF">W822_07730</name>
</gene>
<dbReference type="HOGENOM" id="CLU_137928_0_0_4"/>
<protein>
    <submittedName>
        <fullName evidence="1">MarR family transcriptional regulator</fullName>
    </submittedName>
</protein>
<dbReference type="PATRIC" id="fig|1424334.3.peg.1546"/>
<evidence type="ECO:0000313" key="1">
    <source>
        <dbReference type="EMBL" id="ETF02728.1"/>
    </source>
</evidence>
<dbReference type="PANTHER" id="PTHR36849">
    <property type="entry name" value="CYTOPLASMIC PROTEIN-RELATED"/>
    <property type="match status" value="1"/>
</dbReference>
<dbReference type="EMBL" id="AYXT01000009">
    <property type="protein sequence ID" value="ETF02728.1"/>
    <property type="molecule type" value="Genomic_DNA"/>
</dbReference>
<dbReference type="InterPro" id="IPR052552">
    <property type="entry name" value="YeaO-like"/>
</dbReference>
<comment type="caution">
    <text evidence="1">The sequence shown here is derived from an EMBL/GenBank/DDBJ whole genome shotgun (WGS) entry which is preliminary data.</text>
</comment>
<accession>V8QTQ5</accession>
<evidence type="ECO:0000313" key="2">
    <source>
        <dbReference type="Proteomes" id="UP000018733"/>
    </source>
</evidence>